<dbReference type="PANTHER" id="PTHR36930:SF1">
    <property type="entry name" value="MOSC DOMAIN-CONTAINING PROTEIN"/>
    <property type="match status" value="1"/>
</dbReference>
<accession>A0AAF0DM65</accession>
<dbReference type="PANTHER" id="PTHR36930">
    <property type="entry name" value="METAL-SULFUR CLUSTER BIOSYNTHESIS PROTEINS YUAD-RELATED"/>
    <property type="match status" value="1"/>
</dbReference>
<proteinExistence type="predicted"/>
<reference evidence="2" key="1">
    <citation type="submission" date="2023-03" db="EMBL/GenBank/DDBJ databases">
        <title>Emydomyces testavorans Genome Sequence.</title>
        <authorList>
            <person name="Hoyer L."/>
        </authorList>
    </citation>
    <scope>NUCLEOTIDE SEQUENCE</scope>
    <source>
        <strain evidence="2">16-2883</strain>
    </source>
</reference>
<organism evidence="2 3">
    <name type="scientific">Emydomyces testavorans</name>
    <dbReference type="NCBI Taxonomy" id="2070801"/>
    <lineage>
        <taxon>Eukaryota</taxon>
        <taxon>Fungi</taxon>
        <taxon>Dikarya</taxon>
        <taxon>Ascomycota</taxon>
        <taxon>Pezizomycotina</taxon>
        <taxon>Eurotiomycetes</taxon>
        <taxon>Eurotiomycetidae</taxon>
        <taxon>Onygenales</taxon>
        <taxon>Nannizziopsiaceae</taxon>
        <taxon>Emydomyces</taxon>
    </lineage>
</organism>
<dbReference type="AlphaFoldDB" id="A0AAF0DM65"/>
<dbReference type="EMBL" id="CP120630">
    <property type="protein sequence ID" value="WEW60773.1"/>
    <property type="molecule type" value="Genomic_DNA"/>
</dbReference>
<feature type="domain" description="MOSC" evidence="1">
    <location>
        <begin position="17"/>
        <end position="184"/>
    </location>
</feature>
<sequence length="195" mass="20848">MSVLSVSLSLTHSFSKPRVPSITLLPNLGVQGDAHAGSTVQHLSRTHLSPAPRNLRQVHLLHSEILSQASTSSSTPLKPGELGENITTTGIDLLSLSKGAKLRFVADNNNNNNNDESREGAAAAVISVTGLRNPCAQIDKFRAGLKEKFVVRDGERKIVQRKAGIMGVVEVGGEVRPGMRIVVEKPAVHEPLQCV</sequence>
<evidence type="ECO:0000313" key="3">
    <source>
        <dbReference type="Proteomes" id="UP001219355"/>
    </source>
</evidence>
<gene>
    <name evidence="2" type="ORF">PRK78_006261</name>
</gene>
<dbReference type="GO" id="GO:0003824">
    <property type="term" value="F:catalytic activity"/>
    <property type="evidence" value="ECO:0007669"/>
    <property type="project" value="InterPro"/>
</dbReference>
<dbReference type="PROSITE" id="PS51340">
    <property type="entry name" value="MOSC"/>
    <property type="match status" value="1"/>
</dbReference>
<dbReference type="SUPFAM" id="SSF50800">
    <property type="entry name" value="PK beta-barrel domain-like"/>
    <property type="match status" value="1"/>
</dbReference>
<name>A0AAF0DM65_9EURO</name>
<dbReference type="InterPro" id="IPR005302">
    <property type="entry name" value="MoCF_Sase_C"/>
</dbReference>
<dbReference type="GO" id="GO:0030170">
    <property type="term" value="F:pyridoxal phosphate binding"/>
    <property type="evidence" value="ECO:0007669"/>
    <property type="project" value="InterPro"/>
</dbReference>
<dbReference type="Gene3D" id="2.40.33.20">
    <property type="entry name" value="PK beta-barrel domain-like"/>
    <property type="match status" value="1"/>
</dbReference>
<dbReference type="Pfam" id="PF03473">
    <property type="entry name" value="MOSC"/>
    <property type="match status" value="1"/>
</dbReference>
<evidence type="ECO:0000313" key="2">
    <source>
        <dbReference type="EMBL" id="WEW60773.1"/>
    </source>
</evidence>
<dbReference type="GO" id="GO:0030151">
    <property type="term" value="F:molybdenum ion binding"/>
    <property type="evidence" value="ECO:0007669"/>
    <property type="project" value="InterPro"/>
</dbReference>
<dbReference type="InterPro" id="IPR011037">
    <property type="entry name" value="Pyrv_Knase-like_insert_dom_sf"/>
</dbReference>
<evidence type="ECO:0000259" key="1">
    <source>
        <dbReference type="PROSITE" id="PS51340"/>
    </source>
</evidence>
<dbReference type="Proteomes" id="UP001219355">
    <property type="component" value="Chromosome 4"/>
</dbReference>
<protein>
    <recommendedName>
        <fullName evidence="1">MOSC domain-containing protein</fullName>
    </recommendedName>
</protein>
<dbReference type="InterPro" id="IPR052716">
    <property type="entry name" value="MOSC_domain"/>
</dbReference>
<keyword evidence="3" id="KW-1185">Reference proteome</keyword>